<evidence type="ECO:0000256" key="3">
    <source>
        <dbReference type="ARBA" id="ARBA00004501"/>
    </source>
</evidence>
<evidence type="ECO:0000313" key="20">
    <source>
        <dbReference type="EMBL" id="QHA25052.1"/>
    </source>
</evidence>
<evidence type="ECO:0000256" key="4">
    <source>
        <dbReference type="ARBA" id="ARBA00005789"/>
    </source>
</evidence>
<evidence type="ECO:0000256" key="16">
    <source>
        <dbReference type="ARBA" id="ARBA00026026"/>
    </source>
</evidence>
<dbReference type="EMBL" id="MN486872">
    <property type="protein sequence ID" value="QHA25052.1"/>
    <property type="molecule type" value="Genomic_DNA"/>
</dbReference>
<dbReference type="GO" id="GO:0051027">
    <property type="term" value="P:DNA transport"/>
    <property type="evidence" value="ECO:0007669"/>
    <property type="project" value="InterPro"/>
</dbReference>
<keyword evidence="7 17" id="KW-1032">Host cell membrane</keyword>
<evidence type="ECO:0000256" key="1">
    <source>
        <dbReference type="ARBA" id="ARBA00004147"/>
    </source>
</evidence>
<keyword evidence="10 17" id="KW-1043">Host membrane</keyword>
<dbReference type="PRINTS" id="PR00223">
    <property type="entry name" value="GEMCOATARBR1"/>
</dbReference>
<dbReference type="InterPro" id="IPR001530">
    <property type="entry name" value="Gemini_BR1"/>
</dbReference>
<dbReference type="GO" id="GO:0020002">
    <property type="term" value="C:host cell plasma membrane"/>
    <property type="evidence" value="ECO:0007669"/>
    <property type="project" value="UniProtKB-SubCell"/>
</dbReference>
<protein>
    <recommendedName>
        <fullName evidence="5 17">Nuclear shuttle protein</fullName>
        <shortName evidence="17">NSP</shortName>
    </recommendedName>
</protein>
<evidence type="ECO:0000313" key="19">
    <source>
        <dbReference type="EMBL" id="QHA25027.1"/>
    </source>
</evidence>
<gene>
    <name evidence="19" type="primary">BV1</name>
</gene>
<evidence type="ECO:0000256" key="7">
    <source>
        <dbReference type="ARBA" id="ARBA00022511"/>
    </source>
</evidence>
<keyword evidence="14 17" id="KW-1035">Host cytoplasm</keyword>
<sequence>MYSTRYRRGWSSSRRRYYSRNYSFKRSNYVKRGDEKRRTSNSNQGNDDSKMSQQRIHENQFGPEFVMAHNTAISTFITFPKLGKSQPNRCRSYIKLKRLRFKGTVKIERVNVDVNMVGPTPKVEGVFSVVVVVDRKPHLSPSGCLHTFDEIFGARINSHGNLAITPSFKDRFYIRHVLKHVISVEKDTTMIDLEGTTTFSNRRFNCWASFRDLDHDSCNGVYANISKNALLVYYCWMSDIVSKASTFVSFDLDYVG</sequence>
<organism evidence="19">
    <name type="scientific">Soybean blistering mosaic virus</name>
    <dbReference type="NCBI Taxonomy" id="408136"/>
    <lineage>
        <taxon>Viruses</taxon>
        <taxon>Monodnaviria</taxon>
        <taxon>Shotokuvirae</taxon>
        <taxon>Cressdnaviricota</taxon>
        <taxon>Repensiviricetes</taxon>
        <taxon>Geplafuvirales</taxon>
        <taxon>Geminiviridae</taxon>
        <taxon>Begomovirus</taxon>
        <taxon>Begomovirus glycinis</taxon>
    </lineage>
</organism>
<name>A0A6B9KDJ0_9GEMI</name>
<evidence type="ECO:0000256" key="17">
    <source>
        <dbReference type="RuleBase" id="RU363026"/>
    </source>
</evidence>
<evidence type="ECO:0000256" key="12">
    <source>
        <dbReference type="ARBA" id="ARBA00023125"/>
    </source>
</evidence>
<keyword evidence="9 17" id="KW-0945">Host-virus interaction</keyword>
<reference evidence="19" key="1">
    <citation type="journal article" date="2020" name="Viruses">
        <title>Reconstruction and Characterization of Full-Length Begomovirus and Alphasatellite Genomes Infecting Pepper through Metagenomics.</title>
        <authorList>
            <person name="Bornancini V.A."/>
            <person name="Irazoqui J.M."/>
            <person name="Flores C.R."/>
            <person name="Vaghi Medina C.G."/>
            <person name="Amadio A.F."/>
            <person name="Lopez Lambertini P.M."/>
        </authorList>
    </citation>
    <scope>NUCLEOTIDE SEQUENCE</scope>
    <source>
        <strain evidence="19">AR:Salta:Pichanal:Pepper145:2005</strain>
        <strain evidence="20">AR:Salta:Pichanal:Pepper265:2007</strain>
    </source>
</reference>
<evidence type="ECO:0000256" key="8">
    <source>
        <dbReference type="ARBA" id="ARBA00022562"/>
    </source>
</evidence>
<proteinExistence type="inferred from homology"/>
<dbReference type="Pfam" id="PF00844">
    <property type="entry name" value="Gemini_coat"/>
    <property type="match status" value="1"/>
</dbReference>
<dbReference type="EMBL" id="MN486866">
    <property type="protein sequence ID" value="QHA25027.1"/>
    <property type="molecule type" value="Genomic_DNA"/>
</dbReference>
<dbReference type="GO" id="GO:0003697">
    <property type="term" value="F:single-stranded DNA binding"/>
    <property type="evidence" value="ECO:0007669"/>
    <property type="project" value="InterPro"/>
</dbReference>
<evidence type="ECO:0000256" key="11">
    <source>
        <dbReference type="ARBA" id="ARBA00023031"/>
    </source>
</evidence>
<dbReference type="GO" id="GO:0019028">
    <property type="term" value="C:viral capsid"/>
    <property type="evidence" value="ECO:0007669"/>
    <property type="project" value="InterPro"/>
</dbReference>
<keyword evidence="11 17" id="KW-0916">Viral movement protein</keyword>
<evidence type="ECO:0000256" key="18">
    <source>
        <dbReference type="SAM" id="MobiDB-lite"/>
    </source>
</evidence>
<evidence type="ECO:0000256" key="2">
    <source>
        <dbReference type="ARBA" id="ARBA00004192"/>
    </source>
</evidence>
<evidence type="ECO:0000256" key="13">
    <source>
        <dbReference type="ARBA" id="ARBA00023136"/>
    </source>
</evidence>
<evidence type="ECO:0000256" key="5">
    <source>
        <dbReference type="ARBA" id="ARBA00014908"/>
    </source>
</evidence>
<comment type="function">
    <text evidence="15 17">Binds to the genomic viral ssDNA, shuttles it into and out of the cell nucleus. Begomoviruses use 2 proteins to transport their DNA from cell to cell. The nuclear shuttle protein (NSP) shuttles it between nucleus and cytoplasm and the movement protein (MP) probably transports the DNA-NSP complex to the cell periphery and facilitates movement across the cell wall.</text>
</comment>
<comment type="subunit">
    <text evidence="16 17">Binds to single-stranded and double-stranded viral DNA. Interacts with the host nuclear shuttle interacting (NSI) protein. This interaction may allow NSP to recruit NSI monomers to the viral genome and thus regulate nuclear export of viral genome by NSP.</text>
</comment>
<dbReference type="GO" id="GO:0030430">
    <property type="term" value="C:host cell cytoplasm"/>
    <property type="evidence" value="ECO:0007669"/>
    <property type="project" value="UniProtKB-SubCell"/>
</dbReference>
<dbReference type="GO" id="GO:0005198">
    <property type="term" value="F:structural molecule activity"/>
    <property type="evidence" value="ECO:0007669"/>
    <property type="project" value="InterPro"/>
</dbReference>
<evidence type="ECO:0000256" key="9">
    <source>
        <dbReference type="ARBA" id="ARBA00022581"/>
    </source>
</evidence>
<evidence type="ECO:0000256" key="6">
    <source>
        <dbReference type="ARBA" id="ARBA00022448"/>
    </source>
</evidence>
<evidence type="ECO:0000256" key="15">
    <source>
        <dbReference type="ARBA" id="ARBA00025176"/>
    </source>
</evidence>
<accession>A0A6B9KDJ0</accession>
<dbReference type="GO" id="GO:0043657">
    <property type="term" value="C:host cell"/>
    <property type="evidence" value="ECO:0007669"/>
    <property type="project" value="InterPro"/>
</dbReference>
<dbReference type="GO" id="GO:0042025">
    <property type="term" value="C:host cell nucleus"/>
    <property type="evidence" value="ECO:0007669"/>
    <property type="project" value="UniProtKB-SubCell"/>
</dbReference>
<dbReference type="InterPro" id="IPR000263">
    <property type="entry name" value="GV_A/BR1_coat"/>
</dbReference>
<comment type="subcellular location">
    <subcellularLocation>
        <location evidence="3 17">Host cell membrane</location>
        <topology evidence="3 17">Peripheral membrane protein</topology>
        <orientation evidence="3 17">Cytoplasmic side</orientation>
    </subcellularLocation>
    <subcellularLocation>
        <location evidence="2 17">Host cytoplasm</location>
    </subcellularLocation>
    <subcellularLocation>
        <location evidence="1 17">Host nucleus</location>
    </subcellularLocation>
</comment>
<dbReference type="PRINTS" id="PR00225">
    <property type="entry name" value="GEMCOATBR1"/>
</dbReference>
<feature type="region of interest" description="Disordered" evidence="18">
    <location>
        <begin position="28"/>
        <end position="53"/>
    </location>
</feature>
<comment type="similarity">
    <text evidence="4 17">Belongs to the begomovirus nuclear shuttle protein family.</text>
</comment>
<keyword evidence="13 17" id="KW-0472">Membrane</keyword>
<keyword evidence="8 17" id="KW-1048">Host nucleus</keyword>
<evidence type="ECO:0000256" key="14">
    <source>
        <dbReference type="ARBA" id="ARBA00023200"/>
    </source>
</evidence>
<keyword evidence="12 17" id="KW-0238">DNA-binding</keyword>
<keyword evidence="6 17" id="KW-0813">Transport</keyword>
<dbReference type="GO" id="GO:0046740">
    <property type="term" value="P:transport of virus in host, cell to cell"/>
    <property type="evidence" value="ECO:0007669"/>
    <property type="project" value="UniProtKB-KW"/>
</dbReference>
<evidence type="ECO:0000256" key="10">
    <source>
        <dbReference type="ARBA" id="ARBA00022870"/>
    </source>
</evidence>